<dbReference type="AlphaFoldDB" id="A0A4R2LEN9"/>
<evidence type="ECO:0000313" key="3">
    <source>
        <dbReference type="Proteomes" id="UP000295711"/>
    </source>
</evidence>
<evidence type="ECO:0000313" key="2">
    <source>
        <dbReference type="EMBL" id="TCO85949.1"/>
    </source>
</evidence>
<dbReference type="PANTHER" id="PTHR43451:SF1">
    <property type="entry name" value="ACETYLTRANSFERASE"/>
    <property type="match status" value="1"/>
</dbReference>
<protein>
    <submittedName>
        <fullName evidence="2">Putative acetyltransferase</fullName>
    </submittedName>
</protein>
<name>A0A4R2LEN9_9FIRM</name>
<dbReference type="InterPro" id="IPR052564">
    <property type="entry name" value="N-acetyltrans/Recomb-assoc"/>
</dbReference>
<dbReference type="OrthoDB" id="424368at2"/>
<feature type="domain" description="N-acetyltransferase" evidence="1">
    <location>
        <begin position="1"/>
        <end position="151"/>
    </location>
</feature>
<dbReference type="SUPFAM" id="SSF55729">
    <property type="entry name" value="Acyl-CoA N-acyltransferases (Nat)"/>
    <property type="match status" value="1"/>
</dbReference>
<dbReference type="EMBL" id="SLXA01000002">
    <property type="protein sequence ID" value="TCO85949.1"/>
    <property type="molecule type" value="Genomic_DNA"/>
</dbReference>
<comment type="caution">
    <text evidence="2">The sequence shown here is derived from an EMBL/GenBank/DDBJ whole genome shotgun (WGS) entry which is preliminary data.</text>
</comment>
<dbReference type="InterPro" id="IPR000182">
    <property type="entry name" value="GNAT_dom"/>
</dbReference>
<dbReference type="CDD" id="cd04301">
    <property type="entry name" value="NAT_SF"/>
    <property type="match status" value="1"/>
</dbReference>
<dbReference type="Proteomes" id="UP000295711">
    <property type="component" value="Unassembled WGS sequence"/>
</dbReference>
<accession>A0A4R2LEN9</accession>
<evidence type="ECO:0000259" key="1">
    <source>
        <dbReference type="PROSITE" id="PS51186"/>
    </source>
</evidence>
<reference evidence="2 3" key="1">
    <citation type="submission" date="2019-03" db="EMBL/GenBank/DDBJ databases">
        <title>Genomic Encyclopedia of Type Strains, Phase IV (KMG-IV): sequencing the most valuable type-strain genomes for metagenomic binning, comparative biology and taxonomic classification.</title>
        <authorList>
            <person name="Goeker M."/>
        </authorList>
    </citation>
    <scope>NUCLEOTIDE SEQUENCE [LARGE SCALE GENOMIC DNA]</scope>
    <source>
        <strain evidence="2 3">DSM 28559</strain>
    </source>
</reference>
<dbReference type="GO" id="GO:0016747">
    <property type="term" value="F:acyltransferase activity, transferring groups other than amino-acyl groups"/>
    <property type="evidence" value="ECO:0007669"/>
    <property type="project" value="InterPro"/>
</dbReference>
<gene>
    <name evidence="2" type="ORF">EV212_102267</name>
</gene>
<dbReference type="Gene3D" id="3.40.630.30">
    <property type="match status" value="1"/>
</dbReference>
<keyword evidence="2" id="KW-0808">Transferase</keyword>
<dbReference type="PANTHER" id="PTHR43451">
    <property type="entry name" value="ACETYLTRANSFERASE (GNAT) FAMILY PROTEIN"/>
    <property type="match status" value="1"/>
</dbReference>
<dbReference type="PROSITE" id="PS51186">
    <property type="entry name" value="GNAT"/>
    <property type="match status" value="1"/>
</dbReference>
<proteinExistence type="predicted"/>
<keyword evidence="3" id="KW-1185">Reference proteome</keyword>
<dbReference type="InterPro" id="IPR016181">
    <property type="entry name" value="Acyl_CoA_acyltransferase"/>
</dbReference>
<sequence length="152" mass="17754">MRLRQYQPSDCKILAELFYDTIHKINIKDYSVQQVNAWADGNIDLKKWNDSFLSHHTVIAEINTVIVGFGDIDKTGYLDRLYVHHNYQRLGIAAALCDELECSVSTPKIFTHASITARGFFEKRGYKVINKQQVQRHNVFLTNYVMEYRRLP</sequence>
<dbReference type="Pfam" id="PF13673">
    <property type="entry name" value="Acetyltransf_10"/>
    <property type="match status" value="1"/>
</dbReference>
<organism evidence="2 3">
    <name type="scientific">Frisingicoccus caecimuris</name>
    <dbReference type="NCBI Taxonomy" id="1796636"/>
    <lineage>
        <taxon>Bacteria</taxon>
        <taxon>Bacillati</taxon>
        <taxon>Bacillota</taxon>
        <taxon>Clostridia</taxon>
        <taxon>Lachnospirales</taxon>
        <taxon>Lachnospiraceae</taxon>
        <taxon>Frisingicoccus</taxon>
    </lineage>
</organism>
<dbReference type="RefSeq" id="WP_132088985.1">
    <property type="nucleotide sequence ID" value="NZ_JANKAQ010000001.1"/>
</dbReference>